<organism evidence="2 3">
    <name type="scientific">Cryobacterium algoricola</name>
    <dbReference type="NCBI Taxonomy" id="1259183"/>
    <lineage>
        <taxon>Bacteria</taxon>
        <taxon>Bacillati</taxon>
        <taxon>Actinomycetota</taxon>
        <taxon>Actinomycetes</taxon>
        <taxon>Micrococcales</taxon>
        <taxon>Microbacteriaceae</taxon>
        <taxon>Cryobacterium</taxon>
    </lineage>
</organism>
<comment type="caution">
    <text evidence="2">The sequence shown here is derived from an EMBL/GenBank/DDBJ whole genome shotgun (WGS) entry which is preliminary data.</text>
</comment>
<evidence type="ECO:0000313" key="3">
    <source>
        <dbReference type="Proteomes" id="UP000297608"/>
    </source>
</evidence>
<evidence type="ECO:0000313" key="2">
    <source>
        <dbReference type="EMBL" id="TFB86893.1"/>
    </source>
</evidence>
<feature type="region of interest" description="Disordered" evidence="1">
    <location>
        <begin position="132"/>
        <end position="174"/>
    </location>
</feature>
<protein>
    <recommendedName>
        <fullName evidence="4">Helix-turn-helix domain-containing protein</fullName>
    </recommendedName>
</protein>
<accession>A0ABY2IEC0</accession>
<reference evidence="2 3" key="1">
    <citation type="submission" date="2019-03" db="EMBL/GenBank/DDBJ databases">
        <title>Genomics of glacier-inhabiting Cryobacterium strains.</title>
        <authorList>
            <person name="Liu Q."/>
            <person name="Xin Y.-H."/>
        </authorList>
    </citation>
    <scope>NUCLEOTIDE SEQUENCE [LARGE SCALE GENOMIC DNA]</scope>
    <source>
        <strain evidence="2 3">MDB2-B</strain>
    </source>
</reference>
<dbReference type="RefSeq" id="WP_134533873.1">
    <property type="nucleotide sequence ID" value="NZ_SOFG01000011.1"/>
</dbReference>
<proteinExistence type="predicted"/>
<dbReference type="EMBL" id="SOFG01000011">
    <property type="protein sequence ID" value="TFB86893.1"/>
    <property type="molecule type" value="Genomic_DNA"/>
</dbReference>
<evidence type="ECO:0000256" key="1">
    <source>
        <dbReference type="SAM" id="MobiDB-lite"/>
    </source>
</evidence>
<sequence length="174" mass="18732">MSAKRGEGTVGLFAAKNALLVAARLNLGSTATVLLVHMALECWDDADNPARQPPRRYFAGREASAIALGFLAPENASEAAHRAVKRAVKELVDTGAITRVRSAHKGTTAEFELNLASSRPLSWTTRAVDNFRGSDRKGTNYSSLLGTKNSSLKGTRKLSQRGPENDPPNSKEQE</sequence>
<name>A0ABY2IEC0_9MICO</name>
<dbReference type="Proteomes" id="UP000297608">
    <property type="component" value="Unassembled WGS sequence"/>
</dbReference>
<feature type="compositionally biased region" description="Polar residues" evidence="1">
    <location>
        <begin position="139"/>
        <end position="153"/>
    </location>
</feature>
<keyword evidence="3" id="KW-1185">Reference proteome</keyword>
<gene>
    <name evidence="2" type="ORF">E3O44_06925</name>
</gene>
<evidence type="ECO:0008006" key="4">
    <source>
        <dbReference type="Google" id="ProtNLM"/>
    </source>
</evidence>